<evidence type="ECO:0000313" key="4">
    <source>
        <dbReference type="Proteomes" id="UP000245202"/>
    </source>
</evidence>
<evidence type="ECO:0000256" key="1">
    <source>
        <dbReference type="SAM" id="MobiDB-lite"/>
    </source>
</evidence>
<accession>A0A2R5EVK9</accession>
<feature type="region of interest" description="Disordered" evidence="1">
    <location>
        <begin position="629"/>
        <end position="664"/>
    </location>
</feature>
<evidence type="ECO:0000313" key="3">
    <source>
        <dbReference type="EMBL" id="GBG10710.1"/>
    </source>
</evidence>
<organism evidence="3 4">
    <name type="scientific">Paenibacillus agaridevorans</name>
    <dbReference type="NCBI Taxonomy" id="171404"/>
    <lineage>
        <taxon>Bacteria</taxon>
        <taxon>Bacillati</taxon>
        <taxon>Bacillota</taxon>
        <taxon>Bacilli</taxon>
        <taxon>Bacillales</taxon>
        <taxon>Paenibacillaceae</taxon>
        <taxon>Paenibacillus</taxon>
    </lineage>
</organism>
<keyword evidence="4" id="KW-1185">Reference proteome</keyword>
<dbReference type="PROSITE" id="PS51272">
    <property type="entry name" value="SLH"/>
    <property type="match status" value="3"/>
</dbReference>
<dbReference type="AlphaFoldDB" id="A0A2R5EVK9"/>
<gene>
    <name evidence="3" type="ORF">PAT3040_05463</name>
</gene>
<dbReference type="Pfam" id="PF00395">
    <property type="entry name" value="SLH"/>
    <property type="match status" value="3"/>
</dbReference>
<feature type="domain" description="SLH" evidence="2">
    <location>
        <begin position="933"/>
        <end position="996"/>
    </location>
</feature>
<dbReference type="EMBL" id="BDQX01000339">
    <property type="protein sequence ID" value="GBG10710.1"/>
    <property type="molecule type" value="Genomic_DNA"/>
</dbReference>
<proteinExistence type="predicted"/>
<protein>
    <recommendedName>
        <fullName evidence="2">SLH domain-containing protein</fullName>
    </recommendedName>
</protein>
<dbReference type="Proteomes" id="UP000245202">
    <property type="component" value="Unassembled WGS sequence"/>
</dbReference>
<reference evidence="3 4" key="1">
    <citation type="submission" date="2017-08" db="EMBL/GenBank/DDBJ databases">
        <title>Substantial Increase in Enzyme Production by Combined Drug-Resistance Mutations in Paenibacillus agaridevorans.</title>
        <authorList>
            <person name="Tanaka Y."/>
            <person name="Funane K."/>
            <person name="Hosaka T."/>
            <person name="Shiwa Y."/>
            <person name="Fujita N."/>
            <person name="Miyazaki T."/>
            <person name="Yoshikawa H."/>
            <person name="Murakami K."/>
            <person name="Kasahara K."/>
            <person name="Inaoka T."/>
            <person name="Hiraga Y."/>
            <person name="Ochi K."/>
        </authorList>
    </citation>
    <scope>NUCLEOTIDE SEQUENCE [LARGE SCALE GENOMIC DNA]</scope>
    <source>
        <strain evidence="3 4">T-3040</strain>
    </source>
</reference>
<name>A0A2R5EVK9_9BACL</name>
<sequence>MTNINEHTAGQSGTLSAEYKVTTVSSSSYTPPGGAGIKTVNIAEAPFLFIYNKGHKEGVDSAPIVASLEGIGSAGSLAALQDGSGAEAYKTALRGVFDAISPEGTKEAKFKTLTNQEYIPGSYNEFSSTNIFDGTDPSAVIDSVTLDELKYVLNQEGTFAVFIGCAWCGDSQGIVRYLNLVASEYGVDKVYNWDFKLDGGIGGLTSVTRPTNPRYAYGETLDGSALHARTKDKTITHFYTDVVNTYLKNLVSQDTKRDAFITGTIPGTSTTVSSARVQAPYIFVYDKRNVDENGNPAPILGHVELMGGWSVTGNPTTAAAKLRINSLSTLFSRIEWKPTGLTGASPTSQGAADGAIVGIEKKFLEYRLKDNGNYIPVPNTGNRVEGLAPGVYEIRYAKKAGFDTSNNTAGTAASTLYPEGPAIEIVVPEFQAAPVGIDGIAPTEAGGNGQIVLIEDGEIQDLPEGLEYKLDNAPDSAYAAVQGVAISVEPGHYYQVRFAAKTVQGIYYAPSASVTVYVAGYQELVPPDRTKLGVVHTTTLENNDGQITGLDAVSADHPDYQLEYKKDDGEYALLSEEAIIAGELTGLSPGTYYVRYAAYTSPDEETFNPSQPVELTIKGNVAAPTGLAGVAPTTSGQSNGKITGTNTGLEYRSSTESNYHPVTGSEITSLAPGSYLIRVKATDTTLASADTTVTVPQYVAPSQPDNNTGGGGGGTTTPTPELVTELTNGARADVGAKLDETSGTWLAVVPDNVVNALLEKAQKAESEGKDASLEIRVEEAVASGNVQVTLTRSVFNTLVSGSKASLTIDVGFGTVTFDVEALGTIAGNEDEGDISFIIGKSELTEEGKEVLGDRPVYDLLVYAGQSEVSSFGGSLVKVFLPYQPKRGEDTNALIIYHVNEDGELNLVEGQYNPSAKGLRFSTEHFSQYIIGYNKIEFADVASSSWYASAVSYLAAREITSGTDENHFSPNANITRGQFIVLLLNAYGIEADGAGSDNFADAGNTYYTGYLAAAKRLGIANGYEGNVFAPNDTISRQELFTLLYRALTVLDKEPASKGGASLSDFSDRTDVASYALESLEALVEAGVVSGSEGKLNPRAASTRAQVAQVLYNLLSK</sequence>
<feature type="domain" description="SLH" evidence="2">
    <location>
        <begin position="997"/>
        <end position="1056"/>
    </location>
</feature>
<feature type="region of interest" description="Disordered" evidence="1">
    <location>
        <begin position="698"/>
        <end position="721"/>
    </location>
</feature>
<comment type="caution">
    <text evidence="3">The sequence shown here is derived from an EMBL/GenBank/DDBJ whole genome shotgun (WGS) entry which is preliminary data.</text>
</comment>
<feature type="domain" description="SLH" evidence="2">
    <location>
        <begin position="1061"/>
        <end position="1115"/>
    </location>
</feature>
<dbReference type="InterPro" id="IPR001119">
    <property type="entry name" value="SLH_dom"/>
</dbReference>
<feature type="compositionally biased region" description="Polar residues" evidence="1">
    <location>
        <begin position="632"/>
        <end position="664"/>
    </location>
</feature>
<evidence type="ECO:0000259" key="2">
    <source>
        <dbReference type="PROSITE" id="PS51272"/>
    </source>
</evidence>